<reference evidence="6 7" key="1">
    <citation type="submission" date="2020-03" db="EMBL/GenBank/DDBJ databases">
        <title>Two novel Motilibacter sp.</title>
        <authorList>
            <person name="Liu S."/>
        </authorList>
    </citation>
    <scope>NUCLEOTIDE SEQUENCE [LARGE SCALE GENOMIC DNA]</scope>
    <source>
        <strain evidence="6 7">E257</strain>
    </source>
</reference>
<keyword evidence="7" id="KW-1185">Reference proteome</keyword>
<dbReference type="PROSITE" id="PS00561">
    <property type="entry name" value="CBM2_A"/>
    <property type="match status" value="1"/>
</dbReference>
<name>A0ABX0GZL4_9ACTN</name>
<protein>
    <recommendedName>
        <fullName evidence="5">CBM2 domain-containing protein</fullName>
    </recommendedName>
</protein>
<dbReference type="RefSeq" id="WP_166283087.1">
    <property type="nucleotide sequence ID" value="NZ_JAANNP010000014.1"/>
</dbReference>
<evidence type="ECO:0000256" key="2">
    <source>
        <dbReference type="ARBA" id="ARBA00023295"/>
    </source>
</evidence>
<evidence type="ECO:0000256" key="4">
    <source>
        <dbReference type="SAM" id="SignalP"/>
    </source>
</evidence>
<evidence type="ECO:0000313" key="7">
    <source>
        <dbReference type="Proteomes" id="UP000800981"/>
    </source>
</evidence>
<keyword evidence="4" id="KW-0732">Signal</keyword>
<dbReference type="InterPro" id="IPR008965">
    <property type="entry name" value="CBM2/CBM3_carb-bd_dom_sf"/>
</dbReference>
<comment type="caution">
    <text evidence="6">The sequence shown here is derived from an EMBL/GenBank/DDBJ whole genome shotgun (WGS) entry which is preliminary data.</text>
</comment>
<dbReference type="Gene3D" id="2.60.40.290">
    <property type="match status" value="1"/>
</dbReference>
<dbReference type="EMBL" id="JAANNP010000014">
    <property type="protein sequence ID" value="NHC15020.1"/>
    <property type="molecule type" value="Genomic_DNA"/>
</dbReference>
<evidence type="ECO:0000313" key="6">
    <source>
        <dbReference type="EMBL" id="NHC15020.1"/>
    </source>
</evidence>
<evidence type="ECO:0000259" key="5">
    <source>
        <dbReference type="PROSITE" id="PS51173"/>
    </source>
</evidence>
<keyword evidence="2" id="KW-0326">Glycosidase</keyword>
<gene>
    <name evidence="6" type="ORF">G9H71_14620</name>
</gene>
<organism evidence="6 7">
    <name type="scientific">Motilibacter deserti</name>
    <dbReference type="NCBI Taxonomy" id="2714956"/>
    <lineage>
        <taxon>Bacteria</taxon>
        <taxon>Bacillati</taxon>
        <taxon>Actinomycetota</taxon>
        <taxon>Actinomycetes</taxon>
        <taxon>Motilibacterales</taxon>
        <taxon>Motilibacteraceae</taxon>
        <taxon>Motilibacter</taxon>
    </lineage>
</organism>
<dbReference type="Proteomes" id="UP000800981">
    <property type="component" value="Unassembled WGS sequence"/>
</dbReference>
<dbReference type="InterPro" id="IPR012291">
    <property type="entry name" value="CBM2_carb-bd_dom_sf"/>
</dbReference>
<dbReference type="PROSITE" id="PS51173">
    <property type="entry name" value="CBM2"/>
    <property type="match status" value="1"/>
</dbReference>
<keyword evidence="3" id="KW-0624">Polysaccharide degradation</keyword>
<dbReference type="SUPFAM" id="SSF49384">
    <property type="entry name" value="Carbohydrate-binding domain"/>
    <property type="match status" value="1"/>
</dbReference>
<evidence type="ECO:0000256" key="3">
    <source>
        <dbReference type="ARBA" id="ARBA00023326"/>
    </source>
</evidence>
<evidence type="ECO:0000256" key="1">
    <source>
        <dbReference type="ARBA" id="ARBA00022801"/>
    </source>
</evidence>
<keyword evidence="3" id="KW-0119">Carbohydrate metabolism</keyword>
<dbReference type="InterPro" id="IPR001919">
    <property type="entry name" value="CBD2"/>
</dbReference>
<dbReference type="SMART" id="SM00637">
    <property type="entry name" value="CBD_II"/>
    <property type="match status" value="1"/>
</dbReference>
<keyword evidence="1" id="KW-0378">Hydrolase</keyword>
<feature type="domain" description="CBM2" evidence="5">
    <location>
        <begin position="34"/>
        <end position="145"/>
    </location>
</feature>
<accession>A0ABX0GZL4</accession>
<proteinExistence type="predicted"/>
<feature type="chain" id="PRO_5045774764" description="CBM2 domain-containing protein" evidence="4">
    <location>
        <begin position="30"/>
        <end position="196"/>
    </location>
</feature>
<dbReference type="Pfam" id="PF00553">
    <property type="entry name" value="CBM_2"/>
    <property type="match status" value="1"/>
</dbReference>
<dbReference type="InterPro" id="IPR018366">
    <property type="entry name" value="CBM2_CS"/>
</dbReference>
<sequence length="196" mass="20187">MQARRLAGAAGAATLAVAMAAGAGTPAFAAKSPTTDVATSCAVVVKASGVTKDATSGTVRFYNTGDKPVKWQLNWDVAQGEAVGDLWNGRDEKQTWFQHGSTLVVFGQTWNRTIQPGKSLTLGYVVSGKAAPANVRMNGIACGAPSADVLRAAKKADKEQARAVERQLKSEAKAAAKAAKDAAKAAEKAAKAESKA</sequence>
<feature type="signal peptide" evidence="4">
    <location>
        <begin position="1"/>
        <end position="29"/>
    </location>
</feature>